<proteinExistence type="predicted"/>
<evidence type="ECO:0000313" key="2">
    <source>
        <dbReference type="EMBL" id="KAK4187792.1"/>
    </source>
</evidence>
<dbReference type="AlphaFoldDB" id="A0AAN7AJ14"/>
<name>A0AAN7AJ14_9PEZI</name>
<keyword evidence="3" id="KW-1185">Reference proteome</keyword>
<accession>A0AAN7AJ14</accession>
<protein>
    <submittedName>
        <fullName evidence="2">Uncharacterized protein</fullName>
    </submittedName>
</protein>
<reference evidence="2" key="2">
    <citation type="submission" date="2023-05" db="EMBL/GenBank/DDBJ databases">
        <authorList>
            <consortium name="Lawrence Berkeley National Laboratory"/>
            <person name="Steindorff A."/>
            <person name="Hensen N."/>
            <person name="Bonometti L."/>
            <person name="Westerberg I."/>
            <person name="Brannstrom I.O."/>
            <person name="Guillou S."/>
            <person name="Cros-Aarteil S."/>
            <person name="Calhoun S."/>
            <person name="Haridas S."/>
            <person name="Kuo A."/>
            <person name="Mondo S."/>
            <person name="Pangilinan J."/>
            <person name="Riley R."/>
            <person name="Labutti K."/>
            <person name="Andreopoulos B."/>
            <person name="Lipzen A."/>
            <person name="Chen C."/>
            <person name="Yanf M."/>
            <person name="Daum C."/>
            <person name="Ng V."/>
            <person name="Clum A."/>
            <person name="Ohm R."/>
            <person name="Martin F."/>
            <person name="Silar P."/>
            <person name="Natvig D."/>
            <person name="Lalanne C."/>
            <person name="Gautier V."/>
            <person name="Ament-Velasquez S.L."/>
            <person name="Kruys A."/>
            <person name="Hutchinson M.I."/>
            <person name="Powell A.J."/>
            <person name="Barry K."/>
            <person name="Miller A.N."/>
            <person name="Grigoriev I.V."/>
            <person name="Debuchy R."/>
            <person name="Gladieux P."/>
            <person name="Thoren M.H."/>
            <person name="Johannesson H."/>
        </authorList>
    </citation>
    <scope>NUCLEOTIDE SEQUENCE</scope>
    <source>
        <strain evidence="2">PSN309</strain>
    </source>
</reference>
<evidence type="ECO:0000313" key="3">
    <source>
        <dbReference type="Proteomes" id="UP001302126"/>
    </source>
</evidence>
<sequence length="338" mass="38483">MGNNTPIRPLSLPSIPVMGLELAFDQEKSSTPHQAVTFPQDDSTTAASSLHSNSSEDLSTSLFRRSDSQLLQRRHPVRVQSPTPSITTRPTTVSCCADLLYQTRAFQLPPQAKTVLESWTITFYAPTSRISSWFSVFGFGLNCLTRHDVEEGRVLSVVPNPHFSQDELSSTLATEKSLFTARTGRPPSLHASEVEARLRALDWKVQDEIYDLLNDRVQSSSNSFRRREWKVVVLVEVEGGEMTDASSSPREEVVARRRGLLRDGMIGKRLRKSKQKRPRMPLTEYRLILRGTETRTSDAGWGQYNRYSRPWRATDEKELGVKRRWSMMTRASEKYVDF</sequence>
<dbReference type="EMBL" id="MU864397">
    <property type="protein sequence ID" value="KAK4187792.1"/>
    <property type="molecule type" value="Genomic_DNA"/>
</dbReference>
<comment type="caution">
    <text evidence="2">The sequence shown here is derived from an EMBL/GenBank/DDBJ whole genome shotgun (WGS) entry which is preliminary data.</text>
</comment>
<feature type="region of interest" description="Disordered" evidence="1">
    <location>
        <begin position="28"/>
        <end position="59"/>
    </location>
</feature>
<evidence type="ECO:0000256" key="1">
    <source>
        <dbReference type="SAM" id="MobiDB-lite"/>
    </source>
</evidence>
<reference evidence="2" key="1">
    <citation type="journal article" date="2023" name="Mol. Phylogenet. Evol.">
        <title>Genome-scale phylogeny and comparative genomics of the fungal order Sordariales.</title>
        <authorList>
            <person name="Hensen N."/>
            <person name="Bonometti L."/>
            <person name="Westerberg I."/>
            <person name="Brannstrom I.O."/>
            <person name="Guillou S."/>
            <person name="Cros-Aarteil S."/>
            <person name="Calhoun S."/>
            <person name="Haridas S."/>
            <person name="Kuo A."/>
            <person name="Mondo S."/>
            <person name="Pangilinan J."/>
            <person name="Riley R."/>
            <person name="LaButti K."/>
            <person name="Andreopoulos B."/>
            <person name="Lipzen A."/>
            <person name="Chen C."/>
            <person name="Yan M."/>
            <person name="Daum C."/>
            <person name="Ng V."/>
            <person name="Clum A."/>
            <person name="Steindorff A."/>
            <person name="Ohm R.A."/>
            <person name="Martin F."/>
            <person name="Silar P."/>
            <person name="Natvig D.O."/>
            <person name="Lalanne C."/>
            <person name="Gautier V."/>
            <person name="Ament-Velasquez S.L."/>
            <person name="Kruys A."/>
            <person name="Hutchinson M.I."/>
            <person name="Powell A.J."/>
            <person name="Barry K."/>
            <person name="Miller A.N."/>
            <person name="Grigoriev I.V."/>
            <person name="Debuchy R."/>
            <person name="Gladieux P."/>
            <person name="Hiltunen Thoren M."/>
            <person name="Johannesson H."/>
        </authorList>
    </citation>
    <scope>NUCLEOTIDE SEQUENCE</scope>
    <source>
        <strain evidence="2">PSN309</strain>
    </source>
</reference>
<dbReference type="Proteomes" id="UP001302126">
    <property type="component" value="Unassembled WGS sequence"/>
</dbReference>
<organism evidence="2 3">
    <name type="scientific">Podospora australis</name>
    <dbReference type="NCBI Taxonomy" id="1536484"/>
    <lineage>
        <taxon>Eukaryota</taxon>
        <taxon>Fungi</taxon>
        <taxon>Dikarya</taxon>
        <taxon>Ascomycota</taxon>
        <taxon>Pezizomycotina</taxon>
        <taxon>Sordariomycetes</taxon>
        <taxon>Sordariomycetidae</taxon>
        <taxon>Sordariales</taxon>
        <taxon>Podosporaceae</taxon>
        <taxon>Podospora</taxon>
    </lineage>
</organism>
<feature type="compositionally biased region" description="Low complexity" evidence="1">
    <location>
        <begin position="43"/>
        <end position="59"/>
    </location>
</feature>
<gene>
    <name evidence="2" type="ORF">QBC35DRAFT_463518</name>
</gene>